<gene>
    <name evidence="1" type="ORF">SAMN06265377_3086</name>
</gene>
<organism evidence="1 2">
    <name type="scientific">Flagellimonas pacifica</name>
    <dbReference type="NCBI Taxonomy" id="1247520"/>
    <lineage>
        <taxon>Bacteria</taxon>
        <taxon>Pseudomonadati</taxon>
        <taxon>Bacteroidota</taxon>
        <taxon>Flavobacteriia</taxon>
        <taxon>Flavobacteriales</taxon>
        <taxon>Flavobacteriaceae</taxon>
        <taxon>Flagellimonas</taxon>
    </lineage>
</organism>
<proteinExistence type="predicted"/>
<evidence type="ECO:0000313" key="1">
    <source>
        <dbReference type="EMBL" id="SNZ01249.1"/>
    </source>
</evidence>
<sequence>MTERSRSHIAKNRLRLRSASKIKYDTIYLRNHSHSIGLFIGV</sequence>
<keyword evidence="2" id="KW-1185">Reference proteome</keyword>
<reference evidence="2" key="1">
    <citation type="submission" date="2017-09" db="EMBL/GenBank/DDBJ databases">
        <authorList>
            <person name="Varghese N."/>
            <person name="Submissions S."/>
        </authorList>
    </citation>
    <scope>NUCLEOTIDE SEQUENCE [LARGE SCALE GENOMIC DNA]</scope>
    <source>
        <strain evidence="2">DSM 25885</strain>
    </source>
</reference>
<protein>
    <submittedName>
        <fullName evidence="1">Uncharacterized protein</fullName>
    </submittedName>
</protein>
<dbReference type="AlphaFoldDB" id="A0A285MVN2"/>
<evidence type="ECO:0000313" key="2">
    <source>
        <dbReference type="Proteomes" id="UP000219048"/>
    </source>
</evidence>
<accession>A0A285MVN2</accession>
<dbReference type="EMBL" id="OBEH01000005">
    <property type="protein sequence ID" value="SNZ01249.1"/>
    <property type="molecule type" value="Genomic_DNA"/>
</dbReference>
<dbReference type="Proteomes" id="UP000219048">
    <property type="component" value="Unassembled WGS sequence"/>
</dbReference>
<name>A0A285MVN2_9FLAO</name>